<evidence type="ECO:0000256" key="13">
    <source>
        <dbReference type="ARBA" id="ARBA00045102"/>
    </source>
</evidence>
<evidence type="ECO:0000256" key="6">
    <source>
        <dbReference type="ARBA" id="ARBA00022679"/>
    </source>
</evidence>
<evidence type="ECO:0000256" key="4">
    <source>
        <dbReference type="ARBA" id="ARBA00012839"/>
    </source>
</evidence>
<evidence type="ECO:0000256" key="5">
    <source>
        <dbReference type="ARBA" id="ARBA00022676"/>
    </source>
</evidence>
<feature type="transmembrane region" description="Helical" evidence="14">
    <location>
        <begin position="228"/>
        <end position="247"/>
    </location>
</feature>
<proteinExistence type="inferred from homology"/>
<feature type="transmembrane region" description="Helical" evidence="14">
    <location>
        <begin position="175"/>
        <end position="196"/>
    </location>
</feature>
<dbReference type="GO" id="GO:0005789">
    <property type="term" value="C:endoplasmic reticulum membrane"/>
    <property type="evidence" value="ECO:0007669"/>
    <property type="project" value="UniProtKB-SubCell"/>
</dbReference>
<evidence type="ECO:0000256" key="7">
    <source>
        <dbReference type="ARBA" id="ARBA00022692"/>
    </source>
</evidence>
<evidence type="ECO:0000256" key="10">
    <source>
        <dbReference type="ARBA" id="ARBA00022989"/>
    </source>
</evidence>
<dbReference type="InterPro" id="IPR027005">
    <property type="entry name" value="PMT-like"/>
</dbReference>
<evidence type="ECO:0000256" key="2">
    <source>
        <dbReference type="ARBA" id="ARBA00004922"/>
    </source>
</evidence>
<feature type="transmembrane region" description="Helical" evidence="14">
    <location>
        <begin position="702"/>
        <end position="722"/>
    </location>
</feature>
<feature type="transmembrane region" description="Helical" evidence="14">
    <location>
        <begin position="631"/>
        <end position="649"/>
    </location>
</feature>
<evidence type="ECO:0000256" key="3">
    <source>
        <dbReference type="ARBA" id="ARBA00007222"/>
    </source>
</evidence>
<feature type="transmembrane region" description="Helical" evidence="14">
    <location>
        <begin position="202"/>
        <end position="221"/>
    </location>
</feature>
<name>A0A9P6Q058_9FUNG</name>
<keyword evidence="7 14" id="KW-0812">Transmembrane</keyword>
<dbReference type="InterPro" id="IPR036300">
    <property type="entry name" value="MIR_dom_sf"/>
</dbReference>
<dbReference type="EMBL" id="JAAAJA010000317">
    <property type="protein sequence ID" value="KAG0256090.1"/>
    <property type="molecule type" value="Genomic_DNA"/>
</dbReference>
<evidence type="ECO:0000256" key="14">
    <source>
        <dbReference type="RuleBase" id="RU367007"/>
    </source>
</evidence>
<keyword evidence="17" id="KW-1185">Reference proteome</keyword>
<dbReference type="Pfam" id="PF16192">
    <property type="entry name" value="PMT_4TMC"/>
    <property type="match status" value="1"/>
</dbReference>
<keyword evidence="8" id="KW-0677">Repeat</keyword>
<keyword evidence="5 14" id="KW-0328">Glycosyltransferase</keyword>
<keyword evidence="10 14" id="KW-1133">Transmembrane helix</keyword>
<dbReference type="PANTHER" id="PTHR10050:SF51">
    <property type="entry name" value="PROTEIN O-MANNOSYL-TRANSFERASE 1"/>
    <property type="match status" value="1"/>
</dbReference>
<dbReference type="InterPro" id="IPR016093">
    <property type="entry name" value="MIR_motif"/>
</dbReference>
<evidence type="ECO:0000313" key="16">
    <source>
        <dbReference type="EMBL" id="KAG0256090.1"/>
    </source>
</evidence>
<comment type="function">
    <text evidence="14">Transfers mannose from Dol-P-mannose to Ser or Thr residues on proteins.</text>
</comment>
<sequence length="795" mass="89851">MEKPIASILMNERQEEAPFHAMRYHAGDPLRECCDQPHAGVLCQLAGPSENSLRHRTTAASKADVAEDTVEHSEPKKVVTSVFTPSEKTHSLLVLVALTVVALISRFYKINEPDEVVFDEVHFGKFASYYIRGTYFFDVHPPLAKMMLGAMGYFIGYDGHFLFDNIGDNYITNNVPYIGLRALPAFLGAMTVPVVYMTMREAGFPILTCALAGIFITFDNMMVTQTRLILLDSMLVFFMVCSIYSYVRFYKTRNNPFSARWWFWLVSTGVAIALTTSVKMVGLFTVATIGVAVLWDLWVLLDIRRRLTMQEFMNHFWARAIGLILVPTVVYLFWFYVHFAVLTHSGPGDDFMSTEFQETLRGNTMADGVFIKYGDNITIRHKDTSAYLHSHPHQYPLRYDDGRVSSAGQQVTGYAHVDPNNIWQITSDDAVNARIGEQVKDKDVIRLLHVSTSSWLLAHDVASPTMSTNEEITTYSTEEDGSRFNETTFQIIIDSGGSKLRTMASNFKLLHMDTKVVVWTHSQKLPPWGFDQQEVNGNKNIAQKSNLWWSDSIDGKNATDVEQESIKPVKKRAFILKFLELQLKMLSHNAGLTASHPYQSSPIEWPFLAKGISFWTHNDTRKQIYLLGNPAGMWIAILSLAIIVGVTGADVLSRRRGFYPLNQGVQKRFYYATGFFFVGWILHYIPFFLMGRALFLHHYMPALVFSYMILAAVHGFIFIDGVDGPISEPGPETRPRPLQRAVIPTLAYISAAVLVVVHLGSFLYFAPLSYGTSAIDVTGLGHRKLLSEWDFHFAK</sequence>
<feature type="domain" description="MIR" evidence="15">
    <location>
        <begin position="368"/>
        <end position="428"/>
    </location>
</feature>
<comment type="subcellular location">
    <subcellularLocation>
        <location evidence="1 14">Endoplasmic reticulum membrane</location>
        <topology evidence="1 14">Multi-pass membrane protein</topology>
    </subcellularLocation>
</comment>
<feature type="transmembrane region" description="Helical" evidence="14">
    <location>
        <begin position="316"/>
        <end position="337"/>
    </location>
</feature>
<dbReference type="EC" id="2.4.1.109" evidence="4 14"/>
<keyword evidence="6 14" id="KW-0808">Transferase</keyword>
<evidence type="ECO:0000313" key="17">
    <source>
        <dbReference type="Proteomes" id="UP000726737"/>
    </source>
</evidence>
<dbReference type="Gene3D" id="2.80.10.50">
    <property type="match status" value="1"/>
</dbReference>
<dbReference type="SMART" id="SM00472">
    <property type="entry name" value="MIR"/>
    <property type="match status" value="3"/>
</dbReference>
<organism evidence="16 17">
    <name type="scientific">Mortierella polycephala</name>
    <dbReference type="NCBI Taxonomy" id="41804"/>
    <lineage>
        <taxon>Eukaryota</taxon>
        <taxon>Fungi</taxon>
        <taxon>Fungi incertae sedis</taxon>
        <taxon>Mucoromycota</taxon>
        <taxon>Mortierellomycotina</taxon>
        <taxon>Mortierellomycetes</taxon>
        <taxon>Mortierellales</taxon>
        <taxon>Mortierellaceae</taxon>
        <taxon>Mortierella</taxon>
    </lineage>
</organism>
<dbReference type="OrthoDB" id="292747at2759"/>
<keyword evidence="9 14" id="KW-0256">Endoplasmic reticulum</keyword>
<keyword evidence="11 14" id="KW-0472">Membrane</keyword>
<protein>
    <recommendedName>
        <fullName evidence="4 14">Dolichyl-phosphate-mannose--protein mannosyltransferase</fullName>
        <ecNumber evidence="4 14">2.4.1.109</ecNumber>
    </recommendedName>
</protein>
<feature type="transmembrane region" description="Helical" evidence="14">
    <location>
        <begin position="283"/>
        <end position="301"/>
    </location>
</feature>
<evidence type="ECO:0000259" key="15">
    <source>
        <dbReference type="PROSITE" id="PS50919"/>
    </source>
</evidence>
<dbReference type="AlphaFoldDB" id="A0A9P6Q058"/>
<comment type="similarity">
    <text evidence="3 14">Belongs to the glycosyltransferase 39 family.</text>
</comment>
<dbReference type="InterPro" id="IPR032421">
    <property type="entry name" value="PMT_4TMC"/>
</dbReference>
<feature type="transmembrane region" description="Helical" evidence="14">
    <location>
        <begin position="669"/>
        <end position="690"/>
    </location>
</feature>
<gene>
    <name evidence="16" type="ORF">BG011_004753</name>
</gene>
<dbReference type="InterPro" id="IPR003342">
    <property type="entry name" value="ArnT-like_N"/>
</dbReference>
<comment type="catalytic activity">
    <reaction evidence="13 14">
        <text>a di-trans,poly-cis-dolichyl beta-D-mannosyl phosphate + L-seryl-[protein] = 3-O-(alpha-D-mannosyl)-L-seryl-[protein] + a di-trans,poly-cis-dolichyl phosphate + H(+)</text>
        <dbReference type="Rhea" id="RHEA:17377"/>
        <dbReference type="Rhea" id="RHEA-COMP:9863"/>
        <dbReference type="Rhea" id="RHEA-COMP:13546"/>
        <dbReference type="Rhea" id="RHEA-COMP:19498"/>
        <dbReference type="Rhea" id="RHEA-COMP:19501"/>
        <dbReference type="ChEBI" id="CHEBI:15378"/>
        <dbReference type="ChEBI" id="CHEBI:29999"/>
        <dbReference type="ChEBI" id="CHEBI:57683"/>
        <dbReference type="ChEBI" id="CHEBI:58211"/>
        <dbReference type="ChEBI" id="CHEBI:137321"/>
        <dbReference type="EC" id="2.4.1.109"/>
    </reaction>
</comment>
<feature type="transmembrane region" description="Helical" evidence="14">
    <location>
        <begin position="742"/>
        <end position="765"/>
    </location>
</feature>
<comment type="pathway">
    <text evidence="2 14">Protein modification; protein glycosylation.</text>
</comment>
<comment type="caution">
    <text evidence="16">The sequence shown here is derived from an EMBL/GenBank/DDBJ whole genome shotgun (WGS) entry which is preliminary data.</text>
</comment>
<dbReference type="PANTHER" id="PTHR10050">
    <property type="entry name" value="DOLICHYL-PHOSPHATE-MANNOSE--PROTEIN MANNOSYLTRANSFERASE"/>
    <property type="match status" value="1"/>
</dbReference>
<dbReference type="CDD" id="cd23285">
    <property type="entry name" value="beta-trefoil_MIR_PMT4-like"/>
    <property type="match status" value="1"/>
</dbReference>
<dbReference type="Pfam" id="PF02815">
    <property type="entry name" value="MIR"/>
    <property type="match status" value="1"/>
</dbReference>
<evidence type="ECO:0000256" key="11">
    <source>
        <dbReference type="ARBA" id="ARBA00023136"/>
    </source>
</evidence>
<dbReference type="Pfam" id="PF02366">
    <property type="entry name" value="PMT"/>
    <property type="match status" value="1"/>
</dbReference>
<feature type="domain" description="MIR" evidence="15">
    <location>
        <begin position="497"/>
        <end position="553"/>
    </location>
</feature>
<dbReference type="SUPFAM" id="SSF82109">
    <property type="entry name" value="MIR domain"/>
    <property type="match status" value="1"/>
</dbReference>
<evidence type="ECO:0000256" key="9">
    <source>
        <dbReference type="ARBA" id="ARBA00022824"/>
    </source>
</evidence>
<dbReference type="GO" id="GO:0004169">
    <property type="term" value="F:dolichyl-phosphate-mannose-protein mannosyltransferase activity"/>
    <property type="evidence" value="ECO:0007669"/>
    <property type="project" value="UniProtKB-UniRule"/>
</dbReference>
<evidence type="ECO:0000256" key="12">
    <source>
        <dbReference type="ARBA" id="ARBA00045085"/>
    </source>
</evidence>
<reference evidence="16" key="1">
    <citation type="journal article" date="2020" name="Fungal Divers.">
        <title>Resolving the Mortierellaceae phylogeny through synthesis of multi-gene phylogenetics and phylogenomics.</title>
        <authorList>
            <person name="Vandepol N."/>
            <person name="Liber J."/>
            <person name="Desiro A."/>
            <person name="Na H."/>
            <person name="Kennedy M."/>
            <person name="Barry K."/>
            <person name="Grigoriev I.V."/>
            <person name="Miller A.N."/>
            <person name="O'Donnell K."/>
            <person name="Stajich J.E."/>
            <person name="Bonito G."/>
        </authorList>
    </citation>
    <scope>NUCLEOTIDE SEQUENCE</scope>
    <source>
        <strain evidence="16">KOD948</strain>
    </source>
</reference>
<evidence type="ECO:0000256" key="1">
    <source>
        <dbReference type="ARBA" id="ARBA00004477"/>
    </source>
</evidence>
<feature type="domain" description="MIR" evidence="15">
    <location>
        <begin position="436"/>
        <end position="494"/>
    </location>
</feature>
<dbReference type="Proteomes" id="UP000726737">
    <property type="component" value="Unassembled WGS sequence"/>
</dbReference>
<comment type="catalytic activity">
    <reaction evidence="12 14">
        <text>a di-trans,poly-cis-dolichyl beta-D-mannosyl phosphate + L-threonyl-[protein] = 3-O-(alpha-D-mannosyl)-L-threonyl-[protein] + a di-trans,poly-cis-dolichyl phosphate + H(+)</text>
        <dbReference type="Rhea" id="RHEA:53396"/>
        <dbReference type="Rhea" id="RHEA-COMP:11060"/>
        <dbReference type="Rhea" id="RHEA-COMP:13547"/>
        <dbReference type="Rhea" id="RHEA-COMP:19498"/>
        <dbReference type="Rhea" id="RHEA-COMP:19501"/>
        <dbReference type="ChEBI" id="CHEBI:15378"/>
        <dbReference type="ChEBI" id="CHEBI:30013"/>
        <dbReference type="ChEBI" id="CHEBI:57683"/>
        <dbReference type="ChEBI" id="CHEBI:58211"/>
        <dbReference type="ChEBI" id="CHEBI:137323"/>
        <dbReference type="EC" id="2.4.1.109"/>
    </reaction>
</comment>
<feature type="transmembrane region" description="Helical" evidence="14">
    <location>
        <begin position="259"/>
        <end position="276"/>
    </location>
</feature>
<accession>A0A9P6Q058</accession>
<evidence type="ECO:0000256" key="8">
    <source>
        <dbReference type="ARBA" id="ARBA00022737"/>
    </source>
</evidence>
<dbReference type="PROSITE" id="PS50919">
    <property type="entry name" value="MIR"/>
    <property type="match status" value="3"/>
</dbReference>
<feature type="transmembrane region" description="Helical" evidence="14">
    <location>
        <begin position="143"/>
        <end position="163"/>
    </location>
</feature>